<dbReference type="Pfam" id="PF01702">
    <property type="entry name" value="TGT"/>
    <property type="match status" value="1"/>
</dbReference>
<dbReference type="Proteomes" id="UP000027265">
    <property type="component" value="Unassembled WGS sequence"/>
</dbReference>
<name>A0A067PRW2_9AGAM</name>
<proteinExistence type="predicted"/>
<dbReference type="PANTHER" id="PTHR46064">
    <property type="entry name" value="QUEUINE TRNA-RIBOSYLTRANSFERASE ACCESSORY SUBUNIT 2"/>
    <property type="match status" value="1"/>
</dbReference>
<dbReference type="GO" id="GO:0006400">
    <property type="term" value="P:tRNA modification"/>
    <property type="evidence" value="ECO:0007669"/>
    <property type="project" value="InterPro"/>
</dbReference>
<reference evidence="4" key="1">
    <citation type="journal article" date="2014" name="Proc. Natl. Acad. Sci. U.S.A.">
        <title>Extensive sampling of basidiomycete genomes demonstrates inadequacy of the white-rot/brown-rot paradigm for wood decay fungi.</title>
        <authorList>
            <person name="Riley R."/>
            <person name="Salamov A.A."/>
            <person name="Brown D.W."/>
            <person name="Nagy L.G."/>
            <person name="Floudas D."/>
            <person name="Held B.W."/>
            <person name="Levasseur A."/>
            <person name="Lombard V."/>
            <person name="Morin E."/>
            <person name="Otillar R."/>
            <person name="Lindquist E.A."/>
            <person name="Sun H."/>
            <person name="LaButti K.M."/>
            <person name="Schmutz J."/>
            <person name="Jabbour D."/>
            <person name="Luo H."/>
            <person name="Baker S.E."/>
            <person name="Pisabarro A.G."/>
            <person name="Walton J.D."/>
            <person name="Blanchette R.A."/>
            <person name="Henrissat B."/>
            <person name="Martin F."/>
            <person name="Cullen D."/>
            <person name="Hibbett D.S."/>
            <person name="Grigoriev I.V."/>
        </authorList>
    </citation>
    <scope>NUCLEOTIDE SEQUENCE [LARGE SCALE GENOMIC DNA]</scope>
    <source>
        <strain evidence="4">MUCL 33604</strain>
    </source>
</reference>
<dbReference type="AlphaFoldDB" id="A0A067PRW2"/>
<evidence type="ECO:0000313" key="4">
    <source>
        <dbReference type="Proteomes" id="UP000027265"/>
    </source>
</evidence>
<dbReference type="InterPro" id="IPR036511">
    <property type="entry name" value="TGT-like_sf"/>
</dbReference>
<dbReference type="OrthoDB" id="27601at2759"/>
<dbReference type="PANTHER" id="PTHR46064:SF1">
    <property type="entry name" value="QUEUINE TRNA-RIBOSYLTRANSFERASE ACCESSORY SUBUNIT 2"/>
    <property type="match status" value="1"/>
</dbReference>
<organism evidence="3 4">
    <name type="scientific">Jaapia argillacea MUCL 33604</name>
    <dbReference type="NCBI Taxonomy" id="933084"/>
    <lineage>
        <taxon>Eukaryota</taxon>
        <taxon>Fungi</taxon>
        <taxon>Dikarya</taxon>
        <taxon>Basidiomycota</taxon>
        <taxon>Agaricomycotina</taxon>
        <taxon>Agaricomycetes</taxon>
        <taxon>Agaricomycetidae</taxon>
        <taxon>Jaapiales</taxon>
        <taxon>Jaapiaceae</taxon>
        <taxon>Jaapia</taxon>
    </lineage>
</organism>
<gene>
    <name evidence="3" type="ORF">JAAARDRAFT_196811</name>
</gene>
<protein>
    <recommendedName>
        <fullName evidence="2">tRNA-guanine(15) transglycosylase-like domain-containing protein</fullName>
    </recommendedName>
</protein>
<sequence length="587" mass="63859">MSTLTFHLDALASTSTFSPRLGRVILSRPDDSTATDIETPGPITATSRGIVPHLSRDNLRATNAIRWVHIPFESFLDRNPPILTAVGGPFPLHTFLGYSPSKNVISLSLRDPFDGREMPPNSNKHVSANCIRGVRKVDQSTWRSYYETCQPDLVVALTDTPYTPPPHSQKRLTKSIERSIAWLGDTLRSSPPVSGPNTPSSPSQFYAVPKNILVHMAGGTSVPAREAFSAGLTEKLYGKEAQAIHPLPTLDEGVCGYTFDLVPLRTSLTAHQSDQSETEGQLTPTSAPPPRARRPPNSTPLLGAINSFTPHPELCSLTLSLIPLLRASLGSLPPTKPRIVNSALSPHEILQMIRDVGIDLFDSHWAQRAADIGVALDFTFPVPEGHLSVAGGAVTGGEEGPRRQSDGKINIGHNLYDEAYKNDYSRLSSSFLDGLSSSTSAVNPTTPLVPVCPCIACSPLTPSSTNSHSTIDILNFTPDTLQPPFTRSYLHHLLHTHEMSSHSLLTSHNLSVLSAFFSGIRLTLKDGGVEHFSREVERFTQVYDADMRIFDEARLCWAEVELARGKGRLAREKVKQAESSLGTAVEV</sequence>
<dbReference type="EMBL" id="KL197730">
    <property type="protein sequence ID" value="KDQ54042.1"/>
    <property type="molecule type" value="Genomic_DNA"/>
</dbReference>
<evidence type="ECO:0000256" key="1">
    <source>
        <dbReference type="SAM" id="MobiDB-lite"/>
    </source>
</evidence>
<dbReference type="SUPFAM" id="SSF51713">
    <property type="entry name" value="tRNA-guanine transglycosylase"/>
    <property type="match status" value="2"/>
</dbReference>
<dbReference type="InParanoid" id="A0A067PRW2"/>
<dbReference type="HOGENOM" id="CLU_019834_0_0_1"/>
<dbReference type="InterPro" id="IPR002616">
    <property type="entry name" value="tRNA_ribo_trans-like"/>
</dbReference>
<keyword evidence="4" id="KW-1185">Reference proteome</keyword>
<evidence type="ECO:0000313" key="3">
    <source>
        <dbReference type="EMBL" id="KDQ54042.1"/>
    </source>
</evidence>
<dbReference type="FunCoup" id="A0A067PRW2">
    <property type="interactions" value="411"/>
</dbReference>
<feature type="domain" description="tRNA-guanine(15) transglycosylase-like" evidence="2">
    <location>
        <begin position="322"/>
        <end position="538"/>
    </location>
</feature>
<accession>A0A067PRW2</accession>
<dbReference type="STRING" id="933084.A0A067PRW2"/>
<dbReference type="InterPro" id="IPR050852">
    <property type="entry name" value="Queuine_tRNA-ribosyltrfase"/>
</dbReference>
<feature type="region of interest" description="Disordered" evidence="1">
    <location>
        <begin position="270"/>
        <end position="301"/>
    </location>
</feature>
<feature type="compositionally biased region" description="Polar residues" evidence="1">
    <location>
        <begin position="270"/>
        <end position="282"/>
    </location>
</feature>
<dbReference type="Gene3D" id="3.20.20.105">
    <property type="entry name" value="Queuine tRNA-ribosyltransferase-like"/>
    <property type="match status" value="1"/>
</dbReference>
<evidence type="ECO:0000259" key="2">
    <source>
        <dbReference type="Pfam" id="PF01702"/>
    </source>
</evidence>